<evidence type="ECO:0000256" key="5">
    <source>
        <dbReference type="ARBA" id="ARBA00023180"/>
    </source>
</evidence>
<comment type="similarity">
    <text evidence="6">Belongs to the dispatched family.</text>
</comment>
<dbReference type="InterPro" id="IPR052081">
    <property type="entry name" value="Dispatched_Hh_regulator"/>
</dbReference>
<evidence type="ECO:0000313" key="7">
    <source>
        <dbReference type="EMBL" id="CAH1784957.1"/>
    </source>
</evidence>
<dbReference type="InterPro" id="IPR000731">
    <property type="entry name" value="SSD"/>
</dbReference>
<evidence type="ECO:0000256" key="3">
    <source>
        <dbReference type="ARBA" id="ARBA00022989"/>
    </source>
</evidence>
<keyword evidence="3" id="KW-1133">Transmembrane helix</keyword>
<proteinExistence type="inferred from homology"/>
<keyword evidence="2" id="KW-0812">Transmembrane</keyword>
<dbReference type="OrthoDB" id="193905at2759"/>
<gene>
    <name evidence="7" type="ORF">OFUS_LOCUS11076</name>
</gene>
<dbReference type="GO" id="GO:0007224">
    <property type="term" value="P:smoothened signaling pathway"/>
    <property type="evidence" value="ECO:0007669"/>
    <property type="project" value="TreeGrafter"/>
</dbReference>
<keyword evidence="5" id="KW-0325">Glycoprotein</keyword>
<dbReference type="InterPro" id="IPR003392">
    <property type="entry name" value="PTHD_SSD"/>
</dbReference>
<dbReference type="Gene3D" id="1.20.1640.10">
    <property type="entry name" value="Multidrug efflux transporter AcrB transmembrane domain"/>
    <property type="match status" value="1"/>
</dbReference>
<organism evidence="7 8">
    <name type="scientific">Owenia fusiformis</name>
    <name type="common">Polychaete worm</name>
    <dbReference type="NCBI Taxonomy" id="6347"/>
    <lineage>
        <taxon>Eukaryota</taxon>
        <taxon>Metazoa</taxon>
        <taxon>Spiralia</taxon>
        <taxon>Lophotrochozoa</taxon>
        <taxon>Annelida</taxon>
        <taxon>Polychaeta</taxon>
        <taxon>Sedentaria</taxon>
        <taxon>Canalipalpata</taxon>
        <taxon>Sabellida</taxon>
        <taxon>Oweniida</taxon>
        <taxon>Oweniidae</taxon>
        <taxon>Owenia</taxon>
    </lineage>
</organism>
<dbReference type="PANTHER" id="PTHR45951">
    <property type="entry name" value="PROTEIN DISPATCHED-RELATED"/>
    <property type="match status" value="1"/>
</dbReference>
<dbReference type="PROSITE" id="PS50156">
    <property type="entry name" value="SSD"/>
    <property type="match status" value="1"/>
</dbReference>
<dbReference type="SUPFAM" id="SSF82866">
    <property type="entry name" value="Multidrug efflux transporter AcrB transmembrane domain"/>
    <property type="match status" value="1"/>
</dbReference>
<reference evidence="7" key="1">
    <citation type="submission" date="2022-03" db="EMBL/GenBank/DDBJ databases">
        <authorList>
            <person name="Martin C."/>
        </authorList>
    </citation>
    <scope>NUCLEOTIDE SEQUENCE</scope>
</reference>
<dbReference type="GO" id="GO:0016020">
    <property type="term" value="C:membrane"/>
    <property type="evidence" value="ECO:0007669"/>
    <property type="project" value="UniProtKB-SubCell"/>
</dbReference>
<name>A0A8J1T5Z6_OWEFU</name>
<protein>
    <submittedName>
        <fullName evidence="7">Uncharacterized protein</fullName>
    </submittedName>
</protein>
<feature type="non-terminal residue" evidence="7">
    <location>
        <position position="1"/>
    </location>
</feature>
<evidence type="ECO:0000313" key="8">
    <source>
        <dbReference type="Proteomes" id="UP000749559"/>
    </source>
</evidence>
<dbReference type="PANTHER" id="PTHR45951:SF3">
    <property type="entry name" value="PROTEIN DISPATCHED"/>
    <property type="match status" value="1"/>
</dbReference>
<evidence type="ECO:0000256" key="2">
    <source>
        <dbReference type="ARBA" id="ARBA00022692"/>
    </source>
</evidence>
<evidence type="ECO:0000256" key="1">
    <source>
        <dbReference type="ARBA" id="ARBA00004141"/>
    </source>
</evidence>
<dbReference type="Proteomes" id="UP000749559">
    <property type="component" value="Unassembled WGS sequence"/>
</dbReference>
<keyword evidence="8" id="KW-1185">Reference proteome</keyword>
<comment type="caution">
    <text evidence="7">The sequence shown here is derived from an EMBL/GenBank/DDBJ whole genome shotgun (WGS) entry which is preliminary data.</text>
</comment>
<dbReference type="GO" id="GO:0022857">
    <property type="term" value="F:transmembrane transporter activity"/>
    <property type="evidence" value="ECO:0007669"/>
    <property type="project" value="TreeGrafter"/>
</dbReference>
<accession>A0A8J1T5Z6</accession>
<comment type="subcellular location">
    <subcellularLocation>
        <location evidence="1">Membrane</location>
        <topology evidence="1">Multi-pass membrane protein</topology>
    </subcellularLocation>
</comment>
<dbReference type="EMBL" id="CAIIXF020000005">
    <property type="protein sequence ID" value="CAH1784957.1"/>
    <property type="molecule type" value="Genomic_DNA"/>
</dbReference>
<dbReference type="AlphaFoldDB" id="A0A8J1T5Z6"/>
<evidence type="ECO:0000256" key="4">
    <source>
        <dbReference type="ARBA" id="ARBA00023136"/>
    </source>
</evidence>
<keyword evidence="4" id="KW-0472">Membrane</keyword>
<dbReference type="Pfam" id="PF02460">
    <property type="entry name" value="Patched"/>
    <property type="match status" value="1"/>
</dbReference>
<evidence type="ECO:0000256" key="6">
    <source>
        <dbReference type="ARBA" id="ARBA00038046"/>
    </source>
</evidence>
<sequence>MNMTLWYSSFLVRFYWLVVIGVLVSVTICGTLVLNLHGLPNFEDPAKGFEVRGTALSKRLQAVAVLDTNVPETYSYYPKSNDSDIHSYYQNPNSSITFSYHLNSNGLDQWLGTVLDKKVPGTHTGYSYYPSFNGVNQDEGSKQKRRDVTDLQFKCFPKDGGYECPIIVSLESTNGGDLFTKEALQAICKIHKTLAKHPAYITKTHHSVPSYMEQLFNTPCNKFTNSTIAQMRKLLSTCAPFYKTKQLNANCNKDQCNAPSECNKNNAVYQIFHYLVDKNFQAGNGYSILEYTNLITHTFYPENLDFYKTYFDGQDFEIDGVQVVGLYIQGVKNDLFANYLVIDMMLFGVAFALILLVMFLYLRSTLILLATILNVGFSFIMAYFLYFVIFPFQFFPFLNIFAALILIAIGADDVFVYFDIWHEMKKKLTDDEKFGGKHKTKTDQNNVIENGFAHLANNSTAKYNGVDIHVHVSEKPVLKLSNSHLKLLIHKTLKHAASSIFNTSFTTAAAFLANFSSNIIATRCFAIFAGTCILVNFIFMVTW</sequence>